<gene>
    <name evidence="2" type="ORF">KME65_09615</name>
</gene>
<dbReference type="Gene3D" id="3.40.50.410">
    <property type="entry name" value="von Willebrand factor, type A domain"/>
    <property type="match status" value="1"/>
</dbReference>
<name>A0A944QUQ6_9GAMM</name>
<dbReference type="PROSITE" id="PS50234">
    <property type="entry name" value="VWFA"/>
    <property type="match status" value="1"/>
</dbReference>
<dbReference type="InterPro" id="IPR036465">
    <property type="entry name" value="vWFA_dom_sf"/>
</dbReference>
<comment type="caution">
    <text evidence="2">The sequence shown here is derived from an EMBL/GenBank/DDBJ whole genome shotgun (WGS) entry which is preliminary data.</text>
</comment>
<accession>A0A944QUQ6</accession>
<dbReference type="SMART" id="SM00327">
    <property type="entry name" value="VWA"/>
    <property type="match status" value="1"/>
</dbReference>
<feature type="domain" description="VWFA" evidence="1">
    <location>
        <begin position="401"/>
        <end position="590"/>
    </location>
</feature>
<reference evidence="2 3" key="1">
    <citation type="submission" date="2021-05" db="EMBL/GenBank/DDBJ databases">
        <title>Genetic and Functional Diversity in Clade A Lucinid endosymbionts from the Bahamas.</title>
        <authorList>
            <person name="Giani N.M."/>
            <person name="Engel A.S."/>
            <person name="Campbell B.J."/>
        </authorList>
    </citation>
    <scope>NUCLEOTIDE SEQUENCE [LARGE SCALE GENOMIC DNA]</scope>
    <source>
        <strain evidence="2">LUC16012Gg_MoonRockCtena</strain>
    </source>
</reference>
<dbReference type="Proteomes" id="UP000770889">
    <property type="component" value="Unassembled WGS sequence"/>
</dbReference>
<sequence length="641" mass="69283">MRHAIGWLLLFTGLYSAALRAEITLSAPTDVPAGARIVINLSGETGTRDFITIVPAGEAEGSYSDYKYVRSKNSVELRAPEDAGDYEIRYLEANPPYATKTRQPLSVTPVEATVQAPAQVDAGARFQVTWSGPDNPQDFIALSDPQGDRNARRWITYAYTKKGNPVMLTAPDKPGSYEVHYRTGVKYYTLAKTTVTVAGTTANLEAPDSIKAGQDFEVSWSGPGHNQDFIAISAQDSGVRKYHHYQYTRKGSPVTLHAPDEPGSYEVRYQTGQSYTILAKRLITVEAVSATLEGPGEVQGGAHFEMTWTGPDNPGDYIAVMDRGSVKRAPARGKWAYTRHGNPVRLRAPQESGQYEIRYQTGQSGAILARHSIQVTPPPAPPGHLNITLDPGVSGFGANDAVEIILDASGSMLKRQDGKRRIEIAREVLLGLTGDPIPTGTPFALRVFGHKEADSCRTDLEESLAPLDPERVDAKIKRVQAMNLAKTTIARSLELVAEDLAGVTGERIVILITDGEETCGGDPVAAIEGLKAKGVDVRVNIVGFAIDDEELKSRFRYWADLGNGDYHDAAGADDLKRSMNHALQAPYDVLDTNGMVVASGTIGDNGVDLAPGEYRVETRTAPPLRGKATVVSDKKVGVVLK</sequence>
<dbReference type="SUPFAM" id="SSF53300">
    <property type="entry name" value="vWA-like"/>
    <property type="match status" value="1"/>
</dbReference>
<organism evidence="2 3">
    <name type="scientific">Candidatus Thiodiazotropha taylori</name>
    <dbReference type="NCBI Taxonomy" id="2792791"/>
    <lineage>
        <taxon>Bacteria</taxon>
        <taxon>Pseudomonadati</taxon>
        <taxon>Pseudomonadota</taxon>
        <taxon>Gammaproteobacteria</taxon>
        <taxon>Chromatiales</taxon>
        <taxon>Sedimenticolaceae</taxon>
        <taxon>Candidatus Thiodiazotropha</taxon>
    </lineage>
</organism>
<dbReference type="InterPro" id="IPR002035">
    <property type="entry name" value="VWF_A"/>
</dbReference>
<dbReference type="Pfam" id="PF13519">
    <property type="entry name" value="VWA_2"/>
    <property type="match status" value="1"/>
</dbReference>
<proteinExistence type="predicted"/>
<dbReference type="EMBL" id="JAHHGM010000007">
    <property type="protein sequence ID" value="MBT2989209.1"/>
    <property type="molecule type" value="Genomic_DNA"/>
</dbReference>
<protein>
    <submittedName>
        <fullName evidence="2">VWA domain-containing protein</fullName>
    </submittedName>
</protein>
<evidence type="ECO:0000313" key="3">
    <source>
        <dbReference type="Proteomes" id="UP000770889"/>
    </source>
</evidence>
<evidence type="ECO:0000259" key="1">
    <source>
        <dbReference type="PROSITE" id="PS50234"/>
    </source>
</evidence>
<dbReference type="AlphaFoldDB" id="A0A944QUQ6"/>
<evidence type="ECO:0000313" key="2">
    <source>
        <dbReference type="EMBL" id="MBT2989209.1"/>
    </source>
</evidence>